<sequence>MAKPRKHSPTDPKVSKFYRHFLLKSSLITVLILLLSLFPSIAPEFITRTLHAASWELLQLVFIGIAVSYGLFSRKNEQTAKPESPRVETLNSQYFRVEPVVVVTKLQQITPGKKPLFLPKPEIKINENEDIKTNSGFAANDDVAKFVGVIETSDEDNVGNNIIDVDKKADEFIAKFREQIRLQRIESI</sequence>
<feature type="transmembrane region" description="Helical" evidence="1">
    <location>
        <begin position="21"/>
        <end position="41"/>
    </location>
</feature>
<evidence type="ECO:0000256" key="1">
    <source>
        <dbReference type="SAM" id="Phobius"/>
    </source>
</evidence>
<keyword evidence="1" id="KW-0472">Membrane</keyword>
<dbReference type="AlphaFoldDB" id="A0A5A7NZ13"/>
<feature type="transmembrane region" description="Helical" evidence="1">
    <location>
        <begin position="53"/>
        <end position="72"/>
    </location>
</feature>
<keyword evidence="1" id="KW-0812">Transmembrane</keyword>
<comment type="caution">
    <text evidence="2">The sequence shown here is derived from an EMBL/GenBank/DDBJ whole genome shotgun (WGS) entry which is preliminary data.</text>
</comment>
<reference evidence="3" key="1">
    <citation type="journal article" date="2019" name="Curr. Biol.">
        <title>Genome Sequence of Striga asiatica Provides Insight into the Evolution of Plant Parasitism.</title>
        <authorList>
            <person name="Yoshida S."/>
            <person name="Kim S."/>
            <person name="Wafula E.K."/>
            <person name="Tanskanen J."/>
            <person name="Kim Y.M."/>
            <person name="Honaas L."/>
            <person name="Yang Z."/>
            <person name="Spallek T."/>
            <person name="Conn C.E."/>
            <person name="Ichihashi Y."/>
            <person name="Cheong K."/>
            <person name="Cui S."/>
            <person name="Der J.P."/>
            <person name="Gundlach H."/>
            <person name="Jiao Y."/>
            <person name="Hori C."/>
            <person name="Ishida J.K."/>
            <person name="Kasahara H."/>
            <person name="Kiba T."/>
            <person name="Kim M.S."/>
            <person name="Koo N."/>
            <person name="Laohavisit A."/>
            <person name="Lee Y.H."/>
            <person name="Lumba S."/>
            <person name="McCourt P."/>
            <person name="Mortimer J.C."/>
            <person name="Mutuku J.M."/>
            <person name="Nomura T."/>
            <person name="Sasaki-Sekimoto Y."/>
            <person name="Seto Y."/>
            <person name="Wang Y."/>
            <person name="Wakatake T."/>
            <person name="Sakakibara H."/>
            <person name="Demura T."/>
            <person name="Yamaguchi S."/>
            <person name="Yoneyama K."/>
            <person name="Manabe R.I."/>
            <person name="Nelson D.C."/>
            <person name="Schulman A.H."/>
            <person name="Timko M.P."/>
            <person name="dePamphilis C.W."/>
            <person name="Choi D."/>
            <person name="Shirasu K."/>
        </authorList>
    </citation>
    <scope>NUCLEOTIDE SEQUENCE [LARGE SCALE GENOMIC DNA]</scope>
    <source>
        <strain evidence="3">cv. UVA1</strain>
    </source>
</reference>
<proteinExistence type="predicted"/>
<dbReference type="OrthoDB" id="1080706at2759"/>
<dbReference type="EMBL" id="BKCP01000447">
    <property type="protein sequence ID" value="GER25713.1"/>
    <property type="molecule type" value="Genomic_DNA"/>
</dbReference>
<dbReference type="PANTHER" id="PTHR34059">
    <property type="entry name" value="EXPRESSED PROTEIN"/>
    <property type="match status" value="1"/>
</dbReference>
<name>A0A5A7NZ13_STRAF</name>
<dbReference type="InterPro" id="IPR008480">
    <property type="entry name" value="DUF761_pln"/>
</dbReference>
<dbReference type="Proteomes" id="UP000325081">
    <property type="component" value="Unassembled WGS sequence"/>
</dbReference>
<protein>
    <submittedName>
        <fullName evidence="2">Potassium-transporting ATPase A chain</fullName>
    </submittedName>
</protein>
<organism evidence="2 3">
    <name type="scientific">Striga asiatica</name>
    <name type="common">Asiatic witchweed</name>
    <name type="synonym">Buchnera asiatica</name>
    <dbReference type="NCBI Taxonomy" id="4170"/>
    <lineage>
        <taxon>Eukaryota</taxon>
        <taxon>Viridiplantae</taxon>
        <taxon>Streptophyta</taxon>
        <taxon>Embryophyta</taxon>
        <taxon>Tracheophyta</taxon>
        <taxon>Spermatophyta</taxon>
        <taxon>Magnoliopsida</taxon>
        <taxon>eudicotyledons</taxon>
        <taxon>Gunneridae</taxon>
        <taxon>Pentapetalae</taxon>
        <taxon>asterids</taxon>
        <taxon>lamiids</taxon>
        <taxon>Lamiales</taxon>
        <taxon>Orobanchaceae</taxon>
        <taxon>Buchnereae</taxon>
        <taxon>Striga</taxon>
    </lineage>
</organism>
<gene>
    <name evidence="2" type="ORF">STAS_01308</name>
</gene>
<evidence type="ECO:0000313" key="2">
    <source>
        <dbReference type="EMBL" id="GER25713.1"/>
    </source>
</evidence>
<keyword evidence="1" id="KW-1133">Transmembrane helix</keyword>
<keyword evidence="3" id="KW-1185">Reference proteome</keyword>
<dbReference type="PANTHER" id="PTHR34059:SF1">
    <property type="entry name" value="EXPRESSED PROTEIN"/>
    <property type="match status" value="1"/>
</dbReference>
<accession>A0A5A7NZ13</accession>
<evidence type="ECO:0000313" key="3">
    <source>
        <dbReference type="Proteomes" id="UP000325081"/>
    </source>
</evidence>
<dbReference type="Pfam" id="PF05553">
    <property type="entry name" value="DUF761"/>
    <property type="match status" value="1"/>
</dbReference>